<keyword evidence="11" id="KW-0503">Monooxygenase</keyword>
<evidence type="ECO:0000256" key="10">
    <source>
        <dbReference type="ARBA" id="ARBA00023004"/>
    </source>
</evidence>
<keyword evidence="7 13" id="KW-0479">Metal-binding</keyword>
<comment type="pathway">
    <text evidence="3">Secondary metabolite biosynthesis; terpenoid biosynthesis.</text>
</comment>
<dbReference type="OrthoDB" id="1470350at2759"/>
<dbReference type="Gene3D" id="1.10.630.10">
    <property type="entry name" value="Cytochrome P450"/>
    <property type="match status" value="1"/>
</dbReference>
<keyword evidence="6 14" id="KW-0812">Transmembrane</keyword>
<evidence type="ECO:0000256" key="13">
    <source>
        <dbReference type="PIRSR" id="PIRSR602401-1"/>
    </source>
</evidence>
<keyword evidence="12 14" id="KW-0472">Membrane</keyword>
<dbReference type="GO" id="GO:0016705">
    <property type="term" value="F:oxidoreductase activity, acting on paired donors, with incorporation or reduction of molecular oxygen"/>
    <property type="evidence" value="ECO:0007669"/>
    <property type="project" value="InterPro"/>
</dbReference>
<feature type="binding site" description="axial binding residue" evidence="13">
    <location>
        <position position="479"/>
    </location>
    <ligand>
        <name>heme</name>
        <dbReference type="ChEBI" id="CHEBI:30413"/>
    </ligand>
    <ligandPart>
        <name>Fe</name>
        <dbReference type="ChEBI" id="CHEBI:18248"/>
    </ligandPart>
</feature>
<dbReference type="PANTHER" id="PTHR24305">
    <property type="entry name" value="CYTOCHROME P450"/>
    <property type="match status" value="1"/>
</dbReference>
<dbReference type="InterPro" id="IPR001128">
    <property type="entry name" value="Cyt_P450"/>
</dbReference>
<evidence type="ECO:0000256" key="3">
    <source>
        <dbReference type="ARBA" id="ARBA00004721"/>
    </source>
</evidence>
<comment type="subcellular location">
    <subcellularLocation>
        <location evidence="2">Membrane</location>
    </subcellularLocation>
</comment>
<reference evidence="15" key="1">
    <citation type="submission" date="2021-02" db="EMBL/GenBank/DDBJ databases">
        <title>Psilocybe cubensis genome.</title>
        <authorList>
            <person name="Mckernan K.J."/>
            <person name="Crawford S."/>
            <person name="Trippe A."/>
            <person name="Kane L.T."/>
            <person name="Mclaughlin S."/>
        </authorList>
    </citation>
    <scope>NUCLEOTIDE SEQUENCE [LARGE SCALE GENOMIC DNA]</scope>
    <source>
        <strain evidence="15">MGC-MH-2018</strain>
    </source>
</reference>
<feature type="transmembrane region" description="Helical" evidence="14">
    <location>
        <begin position="6"/>
        <end position="25"/>
    </location>
</feature>
<keyword evidence="10 13" id="KW-0408">Iron</keyword>
<evidence type="ECO:0000256" key="9">
    <source>
        <dbReference type="ARBA" id="ARBA00023002"/>
    </source>
</evidence>
<sequence>MASSISGNGGALLLASICLGGIWLYRRVSTLRNVPGPPSSNFFTGSLLDLIAPATGRDWQIHVNNVYGGVAKFGTLFGGSSLLINDPRALHHILVKEQDVFEEWDAFASTNGLLFGPGLVATTGAQHKKQRKMLTPAFSVKYLRGMTPMFVNIARELETHISSLVKGSAREVDVTAWLNRFALEAIGRGGMGHSFGSMAKATEFSDATKELAATVSVMVPGAPFTPFFKYLGPRQLRRFVLRLIPWSLLQRLVDIVNIMDNEAQKILKEQEKDIDAGVDDKDGKDIMGILLRANRSSDESERMSEDELVGQISTLVFTAMDTTSGAIARTLHLLAQHPEVQTKLRAEITEAYHGQDEAIDFSNLTALPYLDAVIKETLRVHPPIPTIFRQTMQDTVVPLLHPITGADGTVMNEVHVEKGTDIFINIIGANHNPKTWGEDASEWKPERWLSDLPESVTKIKDLAGVFAHQMTFIAGNRACIGFNFAQLEMRVVLAILLQSLEFSIPKDKEIGWNVGLLMTPVVKGSNSIHAQLPLIVKKVNA</sequence>
<evidence type="ECO:0000256" key="1">
    <source>
        <dbReference type="ARBA" id="ARBA00001971"/>
    </source>
</evidence>
<evidence type="ECO:0000256" key="6">
    <source>
        <dbReference type="ARBA" id="ARBA00022692"/>
    </source>
</evidence>
<protein>
    <recommendedName>
        <fullName evidence="16">Cytochrome P450</fullName>
    </recommendedName>
</protein>
<keyword evidence="8 14" id="KW-1133">Transmembrane helix</keyword>
<evidence type="ECO:0000256" key="12">
    <source>
        <dbReference type="ARBA" id="ARBA00023136"/>
    </source>
</evidence>
<evidence type="ECO:0000256" key="7">
    <source>
        <dbReference type="ARBA" id="ARBA00022723"/>
    </source>
</evidence>
<dbReference type="PRINTS" id="PR00385">
    <property type="entry name" value="P450"/>
</dbReference>
<dbReference type="InterPro" id="IPR002401">
    <property type="entry name" value="Cyt_P450_E_grp-I"/>
</dbReference>
<evidence type="ECO:0000313" key="15">
    <source>
        <dbReference type="EMBL" id="KAG5162157.1"/>
    </source>
</evidence>
<gene>
    <name evidence="15" type="ORF">JR316_012818</name>
</gene>
<evidence type="ECO:0000256" key="11">
    <source>
        <dbReference type="ARBA" id="ARBA00023033"/>
    </source>
</evidence>
<dbReference type="PANTHER" id="PTHR24305:SF166">
    <property type="entry name" value="CYTOCHROME P450 12A4, MITOCHONDRIAL-RELATED"/>
    <property type="match status" value="1"/>
</dbReference>
<evidence type="ECO:0000256" key="2">
    <source>
        <dbReference type="ARBA" id="ARBA00004370"/>
    </source>
</evidence>
<name>A0A8H7XJW6_PSICU</name>
<dbReference type="GO" id="GO:0016020">
    <property type="term" value="C:membrane"/>
    <property type="evidence" value="ECO:0007669"/>
    <property type="project" value="UniProtKB-SubCell"/>
</dbReference>
<comment type="caution">
    <text evidence="15">The sequence shown here is derived from an EMBL/GenBank/DDBJ whole genome shotgun (WGS) entry which is preliminary data.</text>
</comment>
<evidence type="ECO:0000256" key="5">
    <source>
        <dbReference type="ARBA" id="ARBA00022617"/>
    </source>
</evidence>
<dbReference type="AlphaFoldDB" id="A0A8H7XJW6"/>
<evidence type="ECO:0008006" key="16">
    <source>
        <dbReference type="Google" id="ProtNLM"/>
    </source>
</evidence>
<evidence type="ECO:0000256" key="4">
    <source>
        <dbReference type="ARBA" id="ARBA00010617"/>
    </source>
</evidence>
<keyword evidence="9" id="KW-0560">Oxidoreductase</keyword>
<accession>A0A8H7XJW6</accession>
<comment type="cofactor">
    <cofactor evidence="1 13">
        <name>heme</name>
        <dbReference type="ChEBI" id="CHEBI:30413"/>
    </cofactor>
</comment>
<dbReference type="Pfam" id="PF00067">
    <property type="entry name" value="p450"/>
    <property type="match status" value="1"/>
</dbReference>
<comment type="similarity">
    <text evidence="4">Belongs to the cytochrome P450 family.</text>
</comment>
<dbReference type="InterPro" id="IPR050121">
    <property type="entry name" value="Cytochrome_P450_monoxygenase"/>
</dbReference>
<organism evidence="15">
    <name type="scientific">Psilocybe cubensis</name>
    <name type="common">Psychedelic mushroom</name>
    <name type="synonym">Stropharia cubensis</name>
    <dbReference type="NCBI Taxonomy" id="181762"/>
    <lineage>
        <taxon>Eukaryota</taxon>
        <taxon>Fungi</taxon>
        <taxon>Dikarya</taxon>
        <taxon>Basidiomycota</taxon>
        <taxon>Agaricomycotina</taxon>
        <taxon>Agaricomycetes</taxon>
        <taxon>Agaricomycetidae</taxon>
        <taxon>Agaricales</taxon>
        <taxon>Agaricineae</taxon>
        <taxon>Strophariaceae</taxon>
        <taxon>Psilocybe</taxon>
    </lineage>
</organism>
<dbReference type="GO" id="GO:0020037">
    <property type="term" value="F:heme binding"/>
    <property type="evidence" value="ECO:0007669"/>
    <property type="project" value="InterPro"/>
</dbReference>
<dbReference type="CDD" id="cd11069">
    <property type="entry name" value="CYP_FUM15-like"/>
    <property type="match status" value="1"/>
</dbReference>
<dbReference type="InterPro" id="IPR036396">
    <property type="entry name" value="Cyt_P450_sf"/>
</dbReference>
<keyword evidence="5 13" id="KW-0349">Heme</keyword>
<proteinExistence type="inferred from homology"/>
<dbReference type="EMBL" id="JAFIQS010000020">
    <property type="protein sequence ID" value="KAG5162157.1"/>
    <property type="molecule type" value="Genomic_DNA"/>
</dbReference>
<evidence type="ECO:0000256" key="8">
    <source>
        <dbReference type="ARBA" id="ARBA00022989"/>
    </source>
</evidence>
<dbReference type="GO" id="GO:0005506">
    <property type="term" value="F:iron ion binding"/>
    <property type="evidence" value="ECO:0007669"/>
    <property type="project" value="InterPro"/>
</dbReference>
<dbReference type="GO" id="GO:0004497">
    <property type="term" value="F:monooxygenase activity"/>
    <property type="evidence" value="ECO:0007669"/>
    <property type="project" value="UniProtKB-KW"/>
</dbReference>
<evidence type="ECO:0000256" key="14">
    <source>
        <dbReference type="SAM" id="Phobius"/>
    </source>
</evidence>
<dbReference type="PRINTS" id="PR00463">
    <property type="entry name" value="EP450I"/>
</dbReference>
<dbReference type="SUPFAM" id="SSF48264">
    <property type="entry name" value="Cytochrome P450"/>
    <property type="match status" value="1"/>
</dbReference>